<dbReference type="Pfam" id="PF04526">
    <property type="entry name" value="DUF568"/>
    <property type="match status" value="1"/>
</dbReference>
<comment type="caution">
    <text evidence="3">The sequence shown here is derived from an EMBL/GenBank/DDBJ whole genome shotgun (WGS) entry which is preliminary data.</text>
</comment>
<gene>
    <name evidence="3" type="ORF">RJ641_007325</name>
</gene>
<sequence length="167" mass="18613">MVETQALVTLSRRHHDCRHLQSHQPHSNDSPESHLLRSPIKAQTGGVMRIFATVRLPKKTTINHVWQVSVADTNSFSTKHEFETTNLMAKSTLDLTSGASTGGSDASDQMKKKNVAHFPGTISFMSPIKEQKSVLSYTFVGDLTSCLPYLRLFLPDSKIKELDDSKM</sequence>
<keyword evidence="4" id="KW-1185">Reference proteome</keyword>
<evidence type="ECO:0000313" key="4">
    <source>
        <dbReference type="Proteomes" id="UP001370490"/>
    </source>
</evidence>
<dbReference type="EMBL" id="JBAMMX010000015">
    <property type="protein sequence ID" value="KAK6925606.1"/>
    <property type="molecule type" value="Genomic_DNA"/>
</dbReference>
<accession>A0AAN8Z5I1</accession>
<reference evidence="3 4" key="1">
    <citation type="submission" date="2023-12" db="EMBL/GenBank/DDBJ databases">
        <title>A high-quality genome assembly for Dillenia turbinata (Dilleniales).</title>
        <authorList>
            <person name="Chanderbali A."/>
        </authorList>
    </citation>
    <scope>NUCLEOTIDE SEQUENCE [LARGE SCALE GENOMIC DNA]</scope>
    <source>
        <strain evidence="3">LSX21</strain>
        <tissue evidence="3">Leaf</tissue>
    </source>
</reference>
<feature type="region of interest" description="Disordered" evidence="1">
    <location>
        <begin position="16"/>
        <end position="35"/>
    </location>
</feature>
<protein>
    <submittedName>
        <fullName evidence="3">AIR12, DOMON domain</fullName>
    </submittedName>
</protein>
<name>A0AAN8Z5I1_9MAGN</name>
<proteinExistence type="predicted"/>
<dbReference type="AlphaFoldDB" id="A0AAN8Z5I1"/>
<feature type="domain" description="AIR12 DOMON" evidence="2">
    <location>
        <begin position="1"/>
        <end position="95"/>
    </location>
</feature>
<dbReference type="Proteomes" id="UP001370490">
    <property type="component" value="Unassembled WGS sequence"/>
</dbReference>
<evidence type="ECO:0000313" key="3">
    <source>
        <dbReference type="EMBL" id="KAK6925606.1"/>
    </source>
</evidence>
<organism evidence="3 4">
    <name type="scientific">Dillenia turbinata</name>
    <dbReference type="NCBI Taxonomy" id="194707"/>
    <lineage>
        <taxon>Eukaryota</taxon>
        <taxon>Viridiplantae</taxon>
        <taxon>Streptophyta</taxon>
        <taxon>Embryophyta</taxon>
        <taxon>Tracheophyta</taxon>
        <taxon>Spermatophyta</taxon>
        <taxon>Magnoliopsida</taxon>
        <taxon>eudicotyledons</taxon>
        <taxon>Gunneridae</taxon>
        <taxon>Pentapetalae</taxon>
        <taxon>Dilleniales</taxon>
        <taxon>Dilleniaceae</taxon>
        <taxon>Dillenia</taxon>
    </lineage>
</organism>
<dbReference type="InterPro" id="IPR045265">
    <property type="entry name" value="AIR12_DOMON"/>
</dbReference>
<evidence type="ECO:0000259" key="2">
    <source>
        <dbReference type="Pfam" id="PF04526"/>
    </source>
</evidence>
<evidence type="ECO:0000256" key="1">
    <source>
        <dbReference type="SAM" id="MobiDB-lite"/>
    </source>
</evidence>